<dbReference type="Gene3D" id="3.20.20.140">
    <property type="entry name" value="Metal-dependent hydrolases"/>
    <property type="match status" value="1"/>
</dbReference>
<name>A0A521DFA7_SACCC</name>
<dbReference type="OrthoDB" id="9804333at2"/>
<dbReference type="Gene3D" id="1.10.150.650">
    <property type="match status" value="1"/>
</dbReference>
<proteinExistence type="predicted"/>
<accession>A0A521DFA7</accession>
<dbReference type="EMBL" id="FXTB01000005">
    <property type="protein sequence ID" value="SMO69821.1"/>
    <property type="molecule type" value="Genomic_DNA"/>
</dbReference>
<reference evidence="1 2" key="1">
    <citation type="submission" date="2017-05" db="EMBL/GenBank/DDBJ databases">
        <authorList>
            <person name="Varghese N."/>
            <person name="Submissions S."/>
        </authorList>
    </citation>
    <scope>NUCLEOTIDE SEQUENCE [LARGE SCALE GENOMIC DNA]</scope>
    <source>
        <strain evidence="1 2">DSM 27040</strain>
    </source>
</reference>
<dbReference type="InterPro" id="IPR016195">
    <property type="entry name" value="Pol/histidinol_Pase-like"/>
</dbReference>
<dbReference type="RefSeq" id="WP_142533564.1">
    <property type="nucleotide sequence ID" value="NZ_FXTB01000005.1"/>
</dbReference>
<protein>
    <submittedName>
        <fullName evidence="1">PHP domain-containing protein</fullName>
    </submittedName>
</protein>
<dbReference type="AlphaFoldDB" id="A0A521DFA7"/>
<evidence type="ECO:0000313" key="1">
    <source>
        <dbReference type="EMBL" id="SMO69821.1"/>
    </source>
</evidence>
<sequence>MNYLSTLPDKTALLDWQKERGNNDIAKVNAHIHTPYSFSAFKNIPQIFEMARQEEIKVLGINDFYTTDGYAEFIEQAHKNKVFPLFNIEFIALDLDDQKKGRKVNDPGNPGRTYLSGKGLLYPPKLDEPFVTQLNTVQAETLKQVEAMVEKVQHILINMGSDIKITMAEIFEKYAVDQVRERHIAKIIRVKVFEKYTSSSDRKAFLEKLYGGKASTADLSDNSLVENEIRGMLLKAGGSAFVEEDPKAFLSVPQVKAIILNAGGIPTYPLLADNAKGEYTDFENDKEKLLQELKVRGINSIEFIPNRNDLKRLKEYARFFWDNQILVTFGTEHNTPEMIPLTIETRGHVDLDHDLKELSYQGACVVAAHQYLMAKGQTGFVKSNGHRNGDRLQPFVKLGHAVVSRYLTFLNKH</sequence>
<dbReference type="GO" id="GO:0003824">
    <property type="term" value="F:catalytic activity"/>
    <property type="evidence" value="ECO:0007669"/>
    <property type="project" value="InterPro"/>
</dbReference>
<dbReference type="Proteomes" id="UP000319040">
    <property type="component" value="Unassembled WGS sequence"/>
</dbReference>
<dbReference type="SUPFAM" id="SSF89550">
    <property type="entry name" value="PHP domain-like"/>
    <property type="match status" value="1"/>
</dbReference>
<gene>
    <name evidence="1" type="ORF">SAMN06265379_105105</name>
</gene>
<keyword evidence="2" id="KW-1185">Reference proteome</keyword>
<evidence type="ECO:0000313" key="2">
    <source>
        <dbReference type="Proteomes" id="UP000319040"/>
    </source>
</evidence>
<organism evidence="1 2">
    <name type="scientific">Saccharicrinis carchari</name>
    <dbReference type="NCBI Taxonomy" id="1168039"/>
    <lineage>
        <taxon>Bacteria</taxon>
        <taxon>Pseudomonadati</taxon>
        <taxon>Bacteroidota</taxon>
        <taxon>Bacteroidia</taxon>
        <taxon>Marinilabiliales</taxon>
        <taxon>Marinilabiliaceae</taxon>
        <taxon>Saccharicrinis</taxon>
    </lineage>
</organism>